<evidence type="ECO:0000313" key="7">
    <source>
        <dbReference type="Proteomes" id="UP000823749"/>
    </source>
</evidence>
<keyword evidence="7" id="KW-1185">Reference proteome</keyword>
<evidence type="ECO:0000256" key="2">
    <source>
        <dbReference type="ARBA" id="ARBA00007812"/>
    </source>
</evidence>
<comment type="similarity">
    <text evidence="2">Belongs to the TPP enzyme family.</text>
</comment>
<dbReference type="GO" id="GO:0046872">
    <property type="term" value="F:metal ion binding"/>
    <property type="evidence" value="ECO:0007669"/>
    <property type="project" value="UniProtKB-KW"/>
</dbReference>
<dbReference type="GO" id="GO:0005829">
    <property type="term" value="C:cytosol"/>
    <property type="evidence" value="ECO:0007669"/>
    <property type="project" value="TreeGrafter"/>
</dbReference>
<evidence type="ECO:0000256" key="4">
    <source>
        <dbReference type="ARBA" id="ARBA00022842"/>
    </source>
</evidence>
<evidence type="ECO:0000256" key="3">
    <source>
        <dbReference type="ARBA" id="ARBA00022723"/>
    </source>
</evidence>
<comment type="cofactor">
    <cofactor evidence="1">
        <name>thiamine diphosphate</name>
        <dbReference type="ChEBI" id="CHEBI:58937"/>
    </cofactor>
</comment>
<evidence type="ECO:0000256" key="1">
    <source>
        <dbReference type="ARBA" id="ARBA00001964"/>
    </source>
</evidence>
<keyword evidence="4" id="KW-0460">Magnesium</keyword>
<sequence>MVAGGSWAFYALRNGYVDGGCMMEVVWVRGCGLIIPLCNDLTCCVHFQVLEFFNRLMIQRVSPKSYQQAIVEVYNLFIIYVVSSYCGEVVESADAYVFVGPIFNNNSLVGYSLPIKKEKSVIVQPNRVTIVNGTLLGWVFMLDFLTALAKKLKNTTTYENYR</sequence>
<keyword evidence="5" id="KW-0786">Thiamine pyrophosphate</keyword>
<dbReference type="InterPro" id="IPR029035">
    <property type="entry name" value="DHS-like_NAD/FAD-binding_dom"/>
</dbReference>
<reference evidence="6 7" key="1">
    <citation type="submission" date="2020-08" db="EMBL/GenBank/DDBJ databases">
        <title>Plant Genome Project.</title>
        <authorList>
            <person name="Zhang R.-G."/>
        </authorList>
    </citation>
    <scope>NUCLEOTIDE SEQUENCE [LARGE SCALE GENOMIC DNA]</scope>
    <source>
        <strain evidence="6">WSP0</strain>
        <tissue evidence="6">Leaf</tissue>
    </source>
</reference>
<dbReference type="InterPro" id="IPR012110">
    <property type="entry name" value="PDC/IPDC-like"/>
</dbReference>
<proteinExistence type="inferred from homology"/>
<dbReference type="AlphaFoldDB" id="A0AAV6JY53"/>
<comment type="caution">
    <text evidence="6">The sequence shown here is derived from an EMBL/GenBank/DDBJ whole genome shotgun (WGS) entry which is preliminary data.</text>
</comment>
<protein>
    <submittedName>
        <fullName evidence="6">Uncharacterized protein</fullName>
    </submittedName>
</protein>
<organism evidence="6 7">
    <name type="scientific">Rhododendron griersonianum</name>
    <dbReference type="NCBI Taxonomy" id="479676"/>
    <lineage>
        <taxon>Eukaryota</taxon>
        <taxon>Viridiplantae</taxon>
        <taxon>Streptophyta</taxon>
        <taxon>Embryophyta</taxon>
        <taxon>Tracheophyta</taxon>
        <taxon>Spermatophyta</taxon>
        <taxon>Magnoliopsida</taxon>
        <taxon>eudicotyledons</taxon>
        <taxon>Gunneridae</taxon>
        <taxon>Pentapetalae</taxon>
        <taxon>asterids</taxon>
        <taxon>Ericales</taxon>
        <taxon>Ericaceae</taxon>
        <taxon>Ericoideae</taxon>
        <taxon>Rhodoreae</taxon>
        <taxon>Rhododendron</taxon>
    </lineage>
</organism>
<evidence type="ECO:0000313" key="6">
    <source>
        <dbReference type="EMBL" id="KAG5545066.1"/>
    </source>
</evidence>
<gene>
    <name evidence="6" type="ORF">RHGRI_017511</name>
</gene>
<dbReference type="GO" id="GO:0004737">
    <property type="term" value="F:pyruvate decarboxylase activity"/>
    <property type="evidence" value="ECO:0007669"/>
    <property type="project" value="TreeGrafter"/>
</dbReference>
<dbReference type="SUPFAM" id="SSF52467">
    <property type="entry name" value="DHS-like NAD/FAD-binding domain"/>
    <property type="match status" value="1"/>
</dbReference>
<evidence type="ECO:0000256" key="5">
    <source>
        <dbReference type="ARBA" id="ARBA00023052"/>
    </source>
</evidence>
<dbReference type="Gene3D" id="3.40.50.1220">
    <property type="entry name" value="TPP-binding domain"/>
    <property type="match status" value="1"/>
</dbReference>
<dbReference type="GO" id="GO:0000949">
    <property type="term" value="P:aromatic amino acid family catabolic process to alcohol via Ehrlich pathway"/>
    <property type="evidence" value="ECO:0007669"/>
    <property type="project" value="TreeGrafter"/>
</dbReference>
<dbReference type="EMBL" id="JACTNZ010000006">
    <property type="protein sequence ID" value="KAG5545066.1"/>
    <property type="molecule type" value="Genomic_DNA"/>
</dbReference>
<dbReference type="PANTHER" id="PTHR43452">
    <property type="entry name" value="PYRUVATE DECARBOXYLASE"/>
    <property type="match status" value="1"/>
</dbReference>
<dbReference type="PANTHER" id="PTHR43452:SF1">
    <property type="entry name" value="PYRUVATE DECARBOXYLASE C186.09-RELATED"/>
    <property type="match status" value="1"/>
</dbReference>
<dbReference type="Proteomes" id="UP000823749">
    <property type="component" value="Chromosome 6"/>
</dbReference>
<keyword evidence="3" id="KW-0479">Metal-binding</keyword>
<name>A0AAV6JY53_9ERIC</name>
<accession>A0AAV6JY53</accession>